<sequence length="138" mass="14279">MRKSLMVLVVAAMAAIGFAAPAQATVNAVDMPFGMAYGNSTTTGEIHFTDGYTASVSGTVHAASGARRICAYGVNGSTTSGLICSPYAYAGGPNTTLTGSLNIPKPGGVVRVYITMYDENNSGLARLYCTRSGCTREY</sequence>
<accession>A0A7H8N3W4</accession>
<name>A0A7H8N3W4_9ACTN</name>
<evidence type="ECO:0000313" key="3">
    <source>
        <dbReference type="Proteomes" id="UP000509303"/>
    </source>
</evidence>
<protein>
    <recommendedName>
        <fullName evidence="4">Secreted protein</fullName>
    </recommendedName>
</protein>
<reference evidence="2 3" key="1">
    <citation type="submission" date="2020-06" db="EMBL/GenBank/DDBJ databases">
        <title>Genome mining for natural products.</title>
        <authorList>
            <person name="Zhang B."/>
            <person name="Shi J."/>
            <person name="Ge H."/>
        </authorList>
    </citation>
    <scope>NUCLEOTIDE SEQUENCE [LARGE SCALE GENOMIC DNA]</scope>
    <source>
        <strain evidence="2 3">NA00687</strain>
    </source>
</reference>
<proteinExistence type="predicted"/>
<dbReference type="RefSeq" id="WP_176160821.1">
    <property type="nucleotide sequence ID" value="NZ_CP054929.1"/>
</dbReference>
<dbReference type="AlphaFoldDB" id="A0A7H8N3W4"/>
<keyword evidence="1" id="KW-0732">Signal</keyword>
<gene>
    <name evidence="2" type="ORF">HUT08_05500</name>
</gene>
<keyword evidence="3" id="KW-1185">Reference proteome</keyword>
<feature type="signal peptide" evidence="1">
    <location>
        <begin position="1"/>
        <end position="24"/>
    </location>
</feature>
<organism evidence="2 3">
    <name type="scientific">Streptomyces buecherae</name>
    <dbReference type="NCBI Taxonomy" id="2763006"/>
    <lineage>
        <taxon>Bacteria</taxon>
        <taxon>Bacillati</taxon>
        <taxon>Actinomycetota</taxon>
        <taxon>Actinomycetes</taxon>
        <taxon>Kitasatosporales</taxon>
        <taxon>Streptomycetaceae</taxon>
        <taxon>Streptomyces</taxon>
    </lineage>
</organism>
<dbReference type="Proteomes" id="UP000509303">
    <property type="component" value="Chromosome"/>
</dbReference>
<feature type="chain" id="PRO_5028980991" description="Secreted protein" evidence="1">
    <location>
        <begin position="25"/>
        <end position="138"/>
    </location>
</feature>
<evidence type="ECO:0000256" key="1">
    <source>
        <dbReference type="SAM" id="SignalP"/>
    </source>
</evidence>
<evidence type="ECO:0008006" key="4">
    <source>
        <dbReference type="Google" id="ProtNLM"/>
    </source>
</evidence>
<evidence type="ECO:0000313" key="2">
    <source>
        <dbReference type="EMBL" id="QKW49089.1"/>
    </source>
</evidence>
<dbReference type="EMBL" id="CP054929">
    <property type="protein sequence ID" value="QKW49089.1"/>
    <property type="molecule type" value="Genomic_DNA"/>
</dbReference>